<dbReference type="EMBL" id="PJQY01003558">
    <property type="protein sequence ID" value="PQM36318.1"/>
    <property type="molecule type" value="Genomic_DNA"/>
</dbReference>
<evidence type="ECO:0000313" key="2">
    <source>
        <dbReference type="EMBL" id="PQM36318.1"/>
    </source>
</evidence>
<gene>
    <name evidence="2" type="ORF">Pyn_26707</name>
</gene>
<proteinExistence type="predicted"/>
<sequence length="85" mass="9926">MEQDDDQIKRISSNDDDEYYYRSSSCNISSCEIEEEMRRRLVQVQVQAADRHQEDQARPMISQGRSKSFLGTNNTCPCHPSRKII</sequence>
<comment type="caution">
    <text evidence="2">The sequence shown here is derived from an EMBL/GenBank/DDBJ whole genome shotgun (WGS) entry which is preliminary data.</text>
</comment>
<feature type="region of interest" description="Disordered" evidence="1">
    <location>
        <begin position="49"/>
        <end position="85"/>
    </location>
</feature>
<evidence type="ECO:0000256" key="1">
    <source>
        <dbReference type="SAM" id="MobiDB-lite"/>
    </source>
</evidence>
<name>A0A314UH37_PRUYE</name>
<accession>A0A314UH37</accession>
<feature type="compositionally biased region" description="Polar residues" evidence="1">
    <location>
        <begin position="63"/>
        <end position="76"/>
    </location>
</feature>
<keyword evidence="3" id="KW-1185">Reference proteome</keyword>
<protein>
    <submittedName>
        <fullName evidence="2">Uncharacterized protein</fullName>
    </submittedName>
</protein>
<reference evidence="2 3" key="1">
    <citation type="submission" date="2018-02" db="EMBL/GenBank/DDBJ databases">
        <title>Draft genome of wild Prunus yedoensis var. nudiflora.</title>
        <authorList>
            <person name="Baek S."/>
            <person name="Kim J.-H."/>
            <person name="Choi K."/>
            <person name="Kim G.-B."/>
            <person name="Cho A."/>
            <person name="Jang H."/>
            <person name="Shin C.-H."/>
            <person name="Yu H.-J."/>
            <person name="Mun J.-H."/>
        </authorList>
    </citation>
    <scope>NUCLEOTIDE SEQUENCE [LARGE SCALE GENOMIC DNA]</scope>
    <source>
        <strain evidence="3">cv. Jeju island</strain>
        <tissue evidence="2">Leaf</tissue>
    </source>
</reference>
<dbReference type="AlphaFoldDB" id="A0A314UH37"/>
<organism evidence="2 3">
    <name type="scientific">Prunus yedoensis var. nudiflora</name>
    <dbReference type="NCBI Taxonomy" id="2094558"/>
    <lineage>
        <taxon>Eukaryota</taxon>
        <taxon>Viridiplantae</taxon>
        <taxon>Streptophyta</taxon>
        <taxon>Embryophyta</taxon>
        <taxon>Tracheophyta</taxon>
        <taxon>Spermatophyta</taxon>
        <taxon>Magnoliopsida</taxon>
        <taxon>eudicotyledons</taxon>
        <taxon>Gunneridae</taxon>
        <taxon>Pentapetalae</taxon>
        <taxon>rosids</taxon>
        <taxon>fabids</taxon>
        <taxon>Rosales</taxon>
        <taxon>Rosaceae</taxon>
        <taxon>Amygdaloideae</taxon>
        <taxon>Amygdaleae</taxon>
        <taxon>Prunus</taxon>
    </lineage>
</organism>
<evidence type="ECO:0000313" key="3">
    <source>
        <dbReference type="Proteomes" id="UP000250321"/>
    </source>
</evidence>
<dbReference type="Proteomes" id="UP000250321">
    <property type="component" value="Unassembled WGS sequence"/>
</dbReference>